<name>A0ABT1M455_9MYCO</name>
<dbReference type="Proteomes" id="UP001651690">
    <property type="component" value="Unassembled WGS sequence"/>
</dbReference>
<protein>
    <submittedName>
        <fullName evidence="3">TerD family protein</fullName>
    </submittedName>
</protein>
<dbReference type="CDD" id="cd06974">
    <property type="entry name" value="TerD_like"/>
    <property type="match status" value="1"/>
</dbReference>
<keyword evidence="4" id="KW-1185">Reference proteome</keyword>
<comment type="caution">
    <text evidence="3">The sequence shown here is derived from an EMBL/GenBank/DDBJ whole genome shotgun (WGS) entry which is preliminary data.</text>
</comment>
<dbReference type="Pfam" id="PF02342">
    <property type="entry name" value="TerD"/>
    <property type="match status" value="1"/>
</dbReference>
<dbReference type="Gene3D" id="2.60.60.30">
    <property type="entry name" value="sav2460 like domains"/>
    <property type="match status" value="1"/>
</dbReference>
<dbReference type="PANTHER" id="PTHR32097:SF4">
    <property type="entry name" value="GENERAL STRESS PROTEIN 16U"/>
    <property type="match status" value="1"/>
</dbReference>
<evidence type="ECO:0000313" key="3">
    <source>
        <dbReference type="EMBL" id="MCP9273940.1"/>
    </source>
</evidence>
<accession>A0ABT1M455</accession>
<dbReference type="InterPro" id="IPR051324">
    <property type="entry name" value="Stress/Tellurium_Resist"/>
</dbReference>
<evidence type="ECO:0000256" key="1">
    <source>
        <dbReference type="ARBA" id="ARBA00008775"/>
    </source>
</evidence>
<sequence length="193" mass="20773">MSVTLTKGANVSLTKEAPDLKAVAVGLGWNVRATTGADFDLDASAIACGEDRRVMSDEHFIFFNNLESPDGSIQHTGDELIGGTGSDDDETIKVNLASVPAQIKYVVFTVSIYDADLRDQTFGQVGNAYIRVVDSNSGNELARYDLTEDASTETAMVFGELYRRNGEWKFRAIGQGYASGLAGIARDYGVNVV</sequence>
<feature type="domain" description="TerD" evidence="2">
    <location>
        <begin position="1"/>
        <end position="188"/>
    </location>
</feature>
<dbReference type="EMBL" id="JANDBD010000007">
    <property type="protein sequence ID" value="MCP9273940.1"/>
    <property type="molecule type" value="Genomic_DNA"/>
</dbReference>
<dbReference type="InterPro" id="IPR003325">
    <property type="entry name" value="TerD"/>
</dbReference>
<dbReference type="PANTHER" id="PTHR32097">
    <property type="entry name" value="CAMP-BINDING PROTEIN 1-RELATED"/>
    <property type="match status" value="1"/>
</dbReference>
<comment type="similarity">
    <text evidence="1">Belongs to the CAPAB/TerDEXZ family.</text>
</comment>
<proteinExistence type="inferred from homology"/>
<gene>
    <name evidence="3" type="ORF">NM203_17260</name>
</gene>
<reference evidence="3 4" key="1">
    <citation type="submission" date="2022-06" db="EMBL/GenBank/DDBJ databases">
        <title>Mycolicibacterium sp. CAU 1645 isolated from seawater.</title>
        <authorList>
            <person name="Kim W."/>
        </authorList>
    </citation>
    <scope>NUCLEOTIDE SEQUENCE [LARGE SCALE GENOMIC DNA]</scope>
    <source>
        <strain evidence="3 4">CAU 1645</strain>
    </source>
</reference>
<organism evidence="3 4">
    <name type="scientific">Mycolicibacterium arenosum</name>
    <dbReference type="NCBI Taxonomy" id="2952157"/>
    <lineage>
        <taxon>Bacteria</taxon>
        <taxon>Bacillati</taxon>
        <taxon>Actinomycetota</taxon>
        <taxon>Actinomycetes</taxon>
        <taxon>Mycobacteriales</taxon>
        <taxon>Mycobacteriaceae</taxon>
        <taxon>Mycolicibacterium</taxon>
    </lineage>
</organism>
<dbReference type="RefSeq" id="WP_255061277.1">
    <property type="nucleotide sequence ID" value="NZ_JANDBD010000007.1"/>
</dbReference>
<evidence type="ECO:0000259" key="2">
    <source>
        <dbReference type="Pfam" id="PF02342"/>
    </source>
</evidence>
<evidence type="ECO:0000313" key="4">
    <source>
        <dbReference type="Proteomes" id="UP001651690"/>
    </source>
</evidence>